<keyword evidence="5" id="KW-0121">Carboxypeptidase</keyword>
<dbReference type="Pfam" id="PF01546">
    <property type="entry name" value="Peptidase_M20"/>
    <property type="match status" value="1"/>
</dbReference>
<dbReference type="InterPro" id="IPR050072">
    <property type="entry name" value="Peptidase_M20A"/>
</dbReference>
<evidence type="ECO:0000259" key="4">
    <source>
        <dbReference type="Pfam" id="PF07687"/>
    </source>
</evidence>
<name>A0A919QFW2_9ACTN</name>
<dbReference type="Pfam" id="PF07687">
    <property type="entry name" value="M20_dimer"/>
    <property type="match status" value="1"/>
</dbReference>
<keyword evidence="2" id="KW-0378">Hydrolase</keyword>
<dbReference type="SUPFAM" id="SSF53187">
    <property type="entry name" value="Zn-dependent exopeptidases"/>
    <property type="match status" value="1"/>
</dbReference>
<sequence length="392" mass="40506">MNADPARGPLADGQSLGGAVAAHTAELSPFLADLAELVCCESFSSDHEALARSARTVAAVGRRSLGAEPETVVVDGVPHLRWVFGEPRVLLLGHHDTVWPTGTIHQIPWSVTHGVARGPGVFDMKAGLVQIFHAVAALRSREGVAVLIVGDEELGSPTSRPLIEDMARGLAATFVTEAGGENGAIKIARKGISRYELLVHGRAAHAGLEPEKGVNAGVELAHQILAITRIASAVESSSQAGLLSVTPTLASAGTSTNTIPALARVAVDVRVPDLASQTRVDELMRALTPKTPGARLELLGGPNRPPFDEESSIGLFREAVRLSAELGLPPLTGVSVGGASDGNFTAGVGCPTLDGLGAVGGGAHAADEHVLVDRMPDRVRLLTALVESVLAR</sequence>
<dbReference type="AlphaFoldDB" id="A0A919QFW2"/>
<protein>
    <submittedName>
        <fullName evidence="5">Glutamate carboxypeptidase</fullName>
    </submittedName>
</protein>
<dbReference type="PANTHER" id="PTHR43808:SF9">
    <property type="entry name" value="BLL0789 PROTEIN"/>
    <property type="match status" value="1"/>
</dbReference>
<dbReference type="PIRSF" id="PIRSF037238">
    <property type="entry name" value="Carboxypeptidase_G2"/>
    <property type="match status" value="1"/>
</dbReference>
<evidence type="ECO:0000313" key="6">
    <source>
        <dbReference type="Proteomes" id="UP000640052"/>
    </source>
</evidence>
<dbReference type="SUPFAM" id="SSF55031">
    <property type="entry name" value="Bacterial exopeptidase dimerisation domain"/>
    <property type="match status" value="1"/>
</dbReference>
<keyword evidence="5" id="KW-0645">Protease</keyword>
<dbReference type="Gene3D" id="3.40.630.10">
    <property type="entry name" value="Zn peptidases"/>
    <property type="match status" value="1"/>
</dbReference>
<dbReference type="InterPro" id="IPR002933">
    <property type="entry name" value="Peptidase_M20"/>
</dbReference>
<evidence type="ECO:0000256" key="3">
    <source>
        <dbReference type="PIRSR" id="PIRSR037238-1"/>
    </source>
</evidence>
<feature type="domain" description="Peptidase M20 dimerisation" evidence="4">
    <location>
        <begin position="187"/>
        <end position="287"/>
    </location>
</feature>
<feature type="active site" description="Proton acceptor" evidence="3">
    <location>
        <position position="152"/>
    </location>
</feature>
<dbReference type="GO" id="GO:0046872">
    <property type="term" value="F:metal ion binding"/>
    <property type="evidence" value="ECO:0007669"/>
    <property type="project" value="UniProtKB-KW"/>
</dbReference>
<dbReference type="GO" id="GO:0004180">
    <property type="term" value="F:carboxypeptidase activity"/>
    <property type="evidence" value="ECO:0007669"/>
    <property type="project" value="UniProtKB-KW"/>
</dbReference>
<proteinExistence type="predicted"/>
<dbReference type="InterPro" id="IPR011650">
    <property type="entry name" value="Peptidase_M20_dimer"/>
</dbReference>
<keyword evidence="1" id="KW-0479">Metal-binding</keyword>
<keyword evidence="6" id="KW-1185">Reference proteome</keyword>
<dbReference type="InterPro" id="IPR017150">
    <property type="entry name" value="Pept_M20_glutamate_carboxypep"/>
</dbReference>
<evidence type="ECO:0000256" key="1">
    <source>
        <dbReference type="ARBA" id="ARBA00022723"/>
    </source>
</evidence>
<gene>
    <name evidence="5" type="ORF">Aph01nite_50980</name>
</gene>
<evidence type="ECO:0000256" key="2">
    <source>
        <dbReference type="ARBA" id="ARBA00022801"/>
    </source>
</evidence>
<dbReference type="RefSeq" id="WP_239161958.1">
    <property type="nucleotide sequence ID" value="NZ_BOOA01000045.1"/>
</dbReference>
<dbReference type="Gene3D" id="3.30.70.360">
    <property type="match status" value="1"/>
</dbReference>
<dbReference type="PANTHER" id="PTHR43808">
    <property type="entry name" value="ACETYLORNITHINE DEACETYLASE"/>
    <property type="match status" value="1"/>
</dbReference>
<dbReference type="InterPro" id="IPR036264">
    <property type="entry name" value="Bact_exopeptidase_dim_dom"/>
</dbReference>
<dbReference type="Proteomes" id="UP000640052">
    <property type="component" value="Unassembled WGS sequence"/>
</dbReference>
<accession>A0A919QFW2</accession>
<dbReference type="EMBL" id="BOOA01000045">
    <property type="protein sequence ID" value="GIH26788.1"/>
    <property type="molecule type" value="Genomic_DNA"/>
</dbReference>
<evidence type="ECO:0000313" key="5">
    <source>
        <dbReference type="EMBL" id="GIH26788.1"/>
    </source>
</evidence>
<feature type="active site" evidence="3">
    <location>
        <position position="96"/>
    </location>
</feature>
<organism evidence="5 6">
    <name type="scientific">Acrocarpospora phusangensis</name>
    <dbReference type="NCBI Taxonomy" id="1070424"/>
    <lineage>
        <taxon>Bacteria</taxon>
        <taxon>Bacillati</taxon>
        <taxon>Actinomycetota</taxon>
        <taxon>Actinomycetes</taxon>
        <taxon>Streptosporangiales</taxon>
        <taxon>Streptosporangiaceae</taxon>
        <taxon>Acrocarpospora</taxon>
    </lineage>
</organism>
<reference evidence="5" key="1">
    <citation type="submission" date="2021-01" db="EMBL/GenBank/DDBJ databases">
        <title>Whole genome shotgun sequence of Acrocarpospora phusangensis NBRC 108782.</title>
        <authorList>
            <person name="Komaki H."/>
            <person name="Tamura T."/>
        </authorList>
    </citation>
    <scope>NUCLEOTIDE SEQUENCE</scope>
    <source>
        <strain evidence="5">NBRC 108782</strain>
    </source>
</reference>
<comment type="caution">
    <text evidence="5">The sequence shown here is derived from an EMBL/GenBank/DDBJ whole genome shotgun (WGS) entry which is preliminary data.</text>
</comment>